<organism evidence="1 2">
    <name type="scientific">Halteria grandinella</name>
    <dbReference type="NCBI Taxonomy" id="5974"/>
    <lineage>
        <taxon>Eukaryota</taxon>
        <taxon>Sar</taxon>
        <taxon>Alveolata</taxon>
        <taxon>Ciliophora</taxon>
        <taxon>Intramacronucleata</taxon>
        <taxon>Spirotrichea</taxon>
        <taxon>Stichotrichia</taxon>
        <taxon>Sporadotrichida</taxon>
        <taxon>Halteriidae</taxon>
        <taxon>Halteria</taxon>
    </lineage>
</organism>
<accession>A0A8J8T5H4</accession>
<dbReference type="EMBL" id="RRYP01005374">
    <property type="protein sequence ID" value="TNV82098.1"/>
    <property type="molecule type" value="Genomic_DNA"/>
</dbReference>
<dbReference type="SUPFAM" id="SSF52047">
    <property type="entry name" value="RNI-like"/>
    <property type="match status" value="1"/>
</dbReference>
<dbReference type="Proteomes" id="UP000785679">
    <property type="component" value="Unassembled WGS sequence"/>
</dbReference>
<comment type="caution">
    <text evidence="1">The sequence shown here is derived from an EMBL/GenBank/DDBJ whole genome shotgun (WGS) entry which is preliminary data.</text>
</comment>
<protein>
    <submittedName>
        <fullName evidence="1">Uncharacterized protein</fullName>
    </submittedName>
</protein>
<sequence>MLANDNPRYHIDLFDVKKLLSKRVGKLRKLEVNYSQFENSQHYGRVFPEQKLLQELIQIVDEARDRIDTLNFNISWKIAAPNVISSSSEVMKGILGKLKPGDNKLKKLTLRANQIDEEICALLTNESQFPNLKSLSLICNQIPDDDPCLQFLINVSARSFIKMRFLQCSGFYPQNSVLLEQILCQIPSSIKFLQIDEATLSIDDCMKVLSFKQRPVGFKFQLNYNRHQISDEDVTKLCQMFPKYCILIDTYSEE</sequence>
<proteinExistence type="predicted"/>
<evidence type="ECO:0000313" key="1">
    <source>
        <dbReference type="EMBL" id="TNV82098.1"/>
    </source>
</evidence>
<dbReference type="InterPro" id="IPR032675">
    <property type="entry name" value="LRR_dom_sf"/>
</dbReference>
<dbReference type="AlphaFoldDB" id="A0A8J8T5H4"/>
<evidence type="ECO:0000313" key="2">
    <source>
        <dbReference type="Proteomes" id="UP000785679"/>
    </source>
</evidence>
<name>A0A8J8T5H4_HALGN</name>
<reference evidence="1" key="1">
    <citation type="submission" date="2019-06" db="EMBL/GenBank/DDBJ databases">
        <authorList>
            <person name="Zheng W."/>
        </authorList>
    </citation>
    <scope>NUCLEOTIDE SEQUENCE</scope>
    <source>
        <strain evidence="1">QDHG01</strain>
    </source>
</reference>
<dbReference type="Gene3D" id="3.80.10.10">
    <property type="entry name" value="Ribonuclease Inhibitor"/>
    <property type="match status" value="1"/>
</dbReference>
<keyword evidence="2" id="KW-1185">Reference proteome</keyword>
<gene>
    <name evidence="1" type="ORF">FGO68_gene4755</name>
</gene>